<dbReference type="EMBL" id="CAXJIO010000015">
    <property type="protein sequence ID" value="CAL2104172.1"/>
    <property type="molecule type" value="Genomic_DNA"/>
</dbReference>
<proteinExistence type="predicted"/>
<organism evidence="1 2">
    <name type="scientific">Tenacibaculum polynesiense</name>
    <dbReference type="NCBI Taxonomy" id="3137857"/>
    <lineage>
        <taxon>Bacteria</taxon>
        <taxon>Pseudomonadati</taxon>
        <taxon>Bacteroidota</taxon>
        <taxon>Flavobacteriia</taxon>
        <taxon>Flavobacteriales</taxon>
        <taxon>Flavobacteriaceae</taxon>
        <taxon>Tenacibaculum</taxon>
    </lineage>
</organism>
<name>A0ABM9PEX2_9FLAO</name>
<gene>
    <name evidence="1" type="ORF">T190423A01A_60109</name>
</gene>
<accession>A0ABM9PEX2</accession>
<evidence type="ECO:0000313" key="2">
    <source>
        <dbReference type="Proteomes" id="UP001497527"/>
    </source>
</evidence>
<sequence>MLILFFLFNTKQNSKNVFITICMSLLKYIFELVRVILLSPI</sequence>
<evidence type="ECO:0000313" key="1">
    <source>
        <dbReference type="EMBL" id="CAL2104172.1"/>
    </source>
</evidence>
<reference evidence="1 2" key="1">
    <citation type="submission" date="2024-05" db="EMBL/GenBank/DDBJ databases">
        <authorList>
            <person name="Duchaud E."/>
        </authorList>
    </citation>
    <scope>NUCLEOTIDE SEQUENCE [LARGE SCALE GENOMIC DNA]</scope>
    <source>
        <strain evidence="1">Ena-SAMPLE-TAB-13-05-2024-13:56:06:370-140308</strain>
    </source>
</reference>
<comment type="caution">
    <text evidence="1">The sequence shown here is derived from an EMBL/GenBank/DDBJ whole genome shotgun (WGS) entry which is preliminary data.</text>
</comment>
<keyword evidence="2" id="KW-1185">Reference proteome</keyword>
<dbReference type="Proteomes" id="UP001497527">
    <property type="component" value="Unassembled WGS sequence"/>
</dbReference>
<protein>
    <submittedName>
        <fullName evidence="1">Uncharacterized protein</fullName>
    </submittedName>
</protein>